<proteinExistence type="predicted"/>
<protein>
    <submittedName>
        <fullName evidence="1">Uncharacterized protein</fullName>
    </submittedName>
</protein>
<dbReference type="EMBL" id="MLCN01000003">
    <property type="protein sequence ID" value="ONG42088.1"/>
    <property type="molecule type" value="Genomic_DNA"/>
</dbReference>
<gene>
    <name evidence="1" type="ORF">BKE30_00860</name>
</gene>
<organism evidence="1 2">
    <name type="scientific">Alkanindiges hydrocarboniclasticus</name>
    <dbReference type="NCBI Taxonomy" id="1907941"/>
    <lineage>
        <taxon>Bacteria</taxon>
        <taxon>Pseudomonadati</taxon>
        <taxon>Pseudomonadota</taxon>
        <taxon>Gammaproteobacteria</taxon>
        <taxon>Moraxellales</taxon>
        <taxon>Moraxellaceae</taxon>
        <taxon>Alkanindiges</taxon>
    </lineage>
</organism>
<reference evidence="1 2" key="1">
    <citation type="submission" date="2016-10" db="EMBL/GenBank/DDBJ databases">
        <title>Draft Genome sequence of Alkanindiges sp. strain H1.</title>
        <authorList>
            <person name="Subhash Y."/>
            <person name="Lee S."/>
        </authorList>
    </citation>
    <scope>NUCLEOTIDE SEQUENCE [LARGE SCALE GENOMIC DNA]</scope>
    <source>
        <strain evidence="1 2">H1</strain>
    </source>
</reference>
<dbReference type="STRING" id="1907941.BKE30_00860"/>
<evidence type="ECO:0000313" key="2">
    <source>
        <dbReference type="Proteomes" id="UP000192132"/>
    </source>
</evidence>
<dbReference type="AlphaFoldDB" id="A0A1S8CZJ8"/>
<dbReference type="RefSeq" id="WP_076876781.1">
    <property type="nucleotide sequence ID" value="NZ_MLCN01000003.1"/>
</dbReference>
<dbReference type="OrthoDB" id="2601807at2"/>
<evidence type="ECO:0000313" key="1">
    <source>
        <dbReference type="EMBL" id="ONG42088.1"/>
    </source>
</evidence>
<dbReference type="Proteomes" id="UP000192132">
    <property type="component" value="Unassembled WGS sequence"/>
</dbReference>
<comment type="caution">
    <text evidence="1">The sequence shown here is derived from an EMBL/GenBank/DDBJ whole genome shotgun (WGS) entry which is preliminary data.</text>
</comment>
<name>A0A1S8CZJ8_9GAMM</name>
<keyword evidence="2" id="KW-1185">Reference proteome</keyword>
<sequence>MAIHAQLDIEFTSAIMQLDLIKQLIAIGWTFNDYNNQQTYLPVHDADNYNWQSDTLDQDTLFQIFQKKYGLKENIGIVMTWKDTQVGGEFIFSINDGVQISPSINRQLIADSSITNISWYLERTIYLLHKKGISFISFSYLEHL</sequence>
<accession>A0A1S8CZJ8</accession>